<sequence length="208" mass="23132">MSSTPDWDDYELPAEPTQARNGETTDTSSLGSDANSVLFRNFTSAIEWPETDPTGPTADQEGVETNTQEAHLGSSDFRIVANADVCWHCKHTIDQDYYHCSTCGDLDICDICVGIGNYCKSEDHWLVKCQLGDDGPAIRSSTQIIRTGWALTRVKDTTEPPFILSPGAGSVEKKWRSSYKRTRDSQVPFDYCHLCRATFPVDEPPQDT</sequence>
<dbReference type="EMBL" id="JAQQWK010000011">
    <property type="protein sequence ID" value="KAK8023812.1"/>
    <property type="molecule type" value="Genomic_DNA"/>
</dbReference>
<reference evidence="2 3" key="1">
    <citation type="submission" date="2023-01" db="EMBL/GenBank/DDBJ databases">
        <title>Analysis of 21 Apiospora genomes using comparative genomics revels a genus with tremendous synthesis potential of carbohydrate active enzymes and secondary metabolites.</title>
        <authorList>
            <person name="Sorensen T."/>
        </authorList>
    </citation>
    <scope>NUCLEOTIDE SEQUENCE [LARGE SCALE GENOMIC DNA]</scope>
    <source>
        <strain evidence="2 3">CBS 33761</strain>
    </source>
</reference>
<proteinExistence type="predicted"/>
<comment type="caution">
    <text evidence="2">The sequence shown here is derived from an EMBL/GenBank/DDBJ whole genome shotgun (WGS) entry which is preliminary data.</text>
</comment>
<organism evidence="2 3">
    <name type="scientific">Apiospora rasikravindrae</name>
    <dbReference type="NCBI Taxonomy" id="990691"/>
    <lineage>
        <taxon>Eukaryota</taxon>
        <taxon>Fungi</taxon>
        <taxon>Dikarya</taxon>
        <taxon>Ascomycota</taxon>
        <taxon>Pezizomycotina</taxon>
        <taxon>Sordariomycetes</taxon>
        <taxon>Xylariomycetidae</taxon>
        <taxon>Amphisphaeriales</taxon>
        <taxon>Apiosporaceae</taxon>
        <taxon>Apiospora</taxon>
    </lineage>
</organism>
<feature type="region of interest" description="Disordered" evidence="1">
    <location>
        <begin position="1"/>
        <end position="33"/>
    </location>
</feature>
<name>A0ABR1S269_9PEZI</name>
<protein>
    <recommendedName>
        <fullName evidence="4">ZZ-type domain-containing protein</fullName>
    </recommendedName>
</protein>
<evidence type="ECO:0000313" key="3">
    <source>
        <dbReference type="Proteomes" id="UP001444661"/>
    </source>
</evidence>
<feature type="compositionally biased region" description="Acidic residues" evidence="1">
    <location>
        <begin position="1"/>
        <end position="12"/>
    </location>
</feature>
<evidence type="ECO:0008006" key="4">
    <source>
        <dbReference type="Google" id="ProtNLM"/>
    </source>
</evidence>
<dbReference type="Proteomes" id="UP001444661">
    <property type="component" value="Unassembled WGS sequence"/>
</dbReference>
<feature type="compositionally biased region" description="Polar residues" evidence="1">
    <location>
        <begin position="18"/>
        <end position="33"/>
    </location>
</feature>
<dbReference type="SUPFAM" id="SSF57850">
    <property type="entry name" value="RING/U-box"/>
    <property type="match status" value="1"/>
</dbReference>
<feature type="region of interest" description="Disordered" evidence="1">
    <location>
        <begin position="47"/>
        <end position="69"/>
    </location>
</feature>
<gene>
    <name evidence="2" type="ORF">PG993_011878</name>
</gene>
<evidence type="ECO:0000313" key="2">
    <source>
        <dbReference type="EMBL" id="KAK8023812.1"/>
    </source>
</evidence>
<keyword evidence="3" id="KW-1185">Reference proteome</keyword>
<accession>A0ABR1S269</accession>
<evidence type="ECO:0000256" key="1">
    <source>
        <dbReference type="SAM" id="MobiDB-lite"/>
    </source>
</evidence>